<dbReference type="Proteomes" id="UP000043764">
    <property type="component" value="Unassembled WGS sequence"/>
</dbReference>
<dbReference type="Pfam" id="PF01266">
    <property type="entry name" value="DAO"/>
    <property type="match status" value="1"/>
</dbReference>
<dbReference type="EMBL" id="CVRL01000037">
    <property type="protein sequence ID" value="CRL12146.1"/>
    <property type="molecule type" value="Genomic_DNA"/>
</dbReference>
<dbReference type="Gene3D" id="3.50.50.60">
    <property type="entry name" value="FAD/NAD(P)-binding domain"/>
    <property type="match status" value="2"/>
</dbReference>
<protein>
    <submittedName>
        <fullName evidence="3">D-amino acid dehydrogenase small subunit</fullName>
        <ecNumber evidence="3">1.4.99.1</ecNumber>
    </submittedName>
</protein>
<keyword evidence="4" id="KW-1185">Reference proteome</keyword>
<dbReference type="PANTHER" id="PTHR13847:SF289">
    <property type="entry name" value="GLYCINE OXIDASE"/>
    <property type="match status" value="1"/>
</dbReference>
<evidence type="ECO:0000313" key="4">
    <source>
        <dbReference type="Proteomes" id="UP000043764"/>
    </source>
</evidence>
<proteinExistence type="predicted"/>
<dbReference type="SUPFAM" id="SSF51905">
    <property type="entry name" value="FAD/NAD(P)-binding domain"/>
    <property type="match status" value="1"/>
</dbReference>
<dbReference type="GO" id="GO:0016491">
    <property type="term" value="F:oxidoreductase activity"/>
    <property type="evidence" value="ECO:0007669"/>
    <property type="project" value="UniProtKB-KW"/>
</dbReference>
<sequence length="412" mass="45116">MQEQVIVLGAGAIGLCTALSLAERGLSVRLVDRGAPGQETSFGNAGVISPWSIIPQSMPGTWKKIPEMLFGKYRPLSVRPTYWPRMVPWGLEFLRHGRADRVREISDGMEALCMPSIDLYRRHLAGTGQEHLVKDSAYVHAFRQINPDVLTSIDYRIRQEKGAQLELVGADQLRQIEPALSSEFQAAVLIHNQARALSPGRIMEVLADKAQRLGVEILRQSVTALLRTETGWTVQCDGDTLTGDKLVITMGAWSAELLKPLGISVPLAAERGYHLEFQAAGIELTNSVMDTDAKFVASTMEGGLRVAGQAEFAAVDAPVDPAKEARMRAQAKAAFPDLNTETATFWMGRRPSFPDSLPMIGEFPDLPGLFAGFGHSHYGLMMAPKTGELLADMLSGRAPNLDCRPYETTRFN</sequence>
<dbReference type="GO" id="GO:0005737">
    <property type="term" value="C:cytoplasm"/>
    <property type="evidence" value="ECO:0007669"/>
    <property type="project" value="TreeGrafter"/>
</dbReference>
<evidence type="ECO:0000259" key="2">
    <source>
        <dbReference type="Pfam" id="PF01266"/>
    </source>
</evidence>
<dbReference type="Gene3D" id="3.30.9.10">
    <property type="entry name" value="D-Amino Acid Oxidase, subunit A, domain 2"/>
    <property type="match status" value="1"/>
</dbReference>
<accession>A0A0H5D4U3</accession>
<dbReference type="EC" id="1.4.99.1" evidence="3"/>
<dbReference type="RefSeq" id="WP_050673957.1">
    <property type="nucleotide sequence ID" value="NZ_CVRL01000037.1"/>
</dbReference>
<keyword evidence="1 3" id="KW-0560">Oxidoreductase</keyword>
<evidence type="ECO:0000256" key="1">
    <source>
        <dbReference type="ARBA" id="ARBA00023002"/>
    </source>
</evidence>
<organism evidence="3 4">
    <name type="scientific">Phaeobacter italicus</name>
    <dbReference type="NCBI Taxonomy" id="481446"/>
    <lineage>
        <taxon>Bacteria</taxon>
        <taxon>Pseudomonadati</taxon>
        <taxon>Pseudomonadota</taxon>
        <taxon>Alphaproteobacteria</taxon>
        <taxon>Rhodobacterales</taxon>
        <taxon>Roseobacteraceae</taxon>
        <taxon>Phaeobacter</taxon>
    </lineage>
</organism>
<gene>
    <name evidence="3" type="primary">dadA_2</name>
    <name evidence="3" type="ORF">NIT7321_03018</name>
</gene>
<name>A0A0H5D4U3_9RHOB</name>
<feature type="domain" description="FAD dependent oxidoreductase" evidence="2">
    <location>
        <begin position="5"/>
        <end position="393"/>
    </location>
</feature>
<dbReference type="SUPFAM" id="SSF54373">
    <property type="entry name" value="FAD-linked reductases, C-terminal domain"/>
    <property type="match status" value="1"/>
</dbReference>
<dbReference type="AlphaFoldDB" id="A0A0H5D4U3"/>
<dbReference type="PANTHER" id="PTHR13847">
    <property type="entry name" value="SARCOSINE DEHYDROGENASE-RELATED"/>
    <property type="match status" value="1"/>
</dbReference>
<dbReference type="STRING" id="481446.NIT7645_03456"/>
<dbReference type="InterPro" id="IPR036188">
    <property type="entry name" value="FAD/NAD-bd_sf"/>
</dbReference>
<evidence type="ECO:0000313" key="3">
    <source>
        <dbReference type="EMBL" id="CRL12146.1"/>
    </source>
</evidence>
<reference evidence="4" key="1">
    <citation type="submission" date="2015-05" db="EMBL/GenBank/DDBJ databases">
        <authorList>
            <person name="Rodrigo-Torres Lidia"/>
            <person name="Arahal R.David."/>
        </authorList>
    </citation>
    <scope>NUCLEOTIDE SEQUENCE [LARGE SCALE GENOMIC DNA]</scope>
    <source>
        <strain evidence="4">CECT 7321</strain>
    </source>
</reference>
<dbReference type="InterPro" id="IPR006076">
    <property type="entry name" value="FAD-dep_OxRdtase"/>
</dbReference>